<organism evidence="3 4">
    <name type="scientific">Helianthus annuus</name>
    <name type="common">Common sunflower</name>
    <dbReference type="NCBI Taxonomy" id="4232"/>
    <lineage>
        <taxon>Eukaryota</taxon>
        <taxon>Viridiplantae</taxon>
        <taxon>Streptophyta</taxon>
        <taxon>Embryophyta</taxon>
        <taxon>Tracheophyta</taxon>
        <taxon>Spermatophyta</taxon>
        <taxon>Magnoliopsida</taxon>
        <taxon>eudicotyledons</taxon>
        <taxon>Gunneridae</taxon>
        <taxon>Pentapetalae</taxon>
        <taxon>asterids</taxon>
        <taxon>campanulids</taxon>
        <taxon>Asterales</taxon>
        <taxon>Asteraceae</taxon>
        <taxon>Asteroideae</taxon>
        <taxon>Heliantheae alliance</taxon>
        <taxon>Heliantheae</taxon>
        <taxon>Helianthus</taxon>
    </lineage>
</organism>
<dbReference type="SUPFAM" id="SSF81383">
    <property type="entry name" value="F-box domain"/>
    <property type="match status" value="1"/>
</dbReference>
<dbReference type="Proteomes" id="UP000215914">
    <property type="component" value="Chromosome 6"/>
</dbReference>
<dbReference type="InterPro" id="IPR001810">
    <property type="entry name" value="F-box_dom"/>
</dbReference>
<dbReference type="InterPro" id="IPR013187">
    <property type="entry name" value="F-box-assoc_dom_typ3"/>
</dbReference>
<gene>
    <name evidence="3" type="ORF">HannXRQ_Chr06g0178421</name>
    <name evidence="2" type="ORF">HanXRQr2_Chr16g0744761</name>
</gene>
<dbReference type="Pfam" id="PF08268">
    <property type="entry name" value="FBA_3"/>
    <property type="match status" value="1"/>
</dbReference>
<dbReference type="SUPFAM" id="SSF50965">
    <property type="entry name" value="Galactose oxidase, central domain"/>
    <property type="match status" value="1"/>
</dbReference>
<dbReference type="InParanoid" id="A0A251UI82"/>
<dbReference type="InterPro" id="IPR011043">
    <property type="entry name" value="Gal_Oxase/kelch_b-propeller"/>
</dbReference>
<evidence type="ECO:0000259" key="1">
    <source>
        <dbReference type="SMART" id="SM00256"/>
    </source>
</evidence>
<feature type="domain" description="F-box" evidence="1">
    <location>
        <begin position="33"/>
        <end position="74"/>
    </location>
</feature>
<dbReference type="SMART" id="SM00256">
    <property type="entry name" value="FBOX"/>
    <property type="match status" value="1"/>
</dbReference>
<sequence length="381" mass="43451">MVTPIFHQTIIFLDWTTKYSLSVLNEGITMADLPVHTIVFEILTRVPAKDVGRSKSVCKQWYALLSTQDFVRIHCSRSLVSSNQRVLLIDDLTCSVHPIIFQSNDYGPSSILTFPFHHQNNDVSILSHLNGLLCVCLNHTYELLLWNPTTTAFKHLSTPDSHGFYINNLDAVGLYVDADDDYKVLHIKRRIGVLGIYVYSREVDSWRNIPFITRQEYLSPHFNWSAGTFCGGTLYFIVYECWIGGTNVVICFDVNLEQFKEISFPPVPSTGMVQGVLVNVKNELHMFASTGMFEMTIDLWTLQGDYWIKVLSCPPIPPISLSLWCDITHYVTNGNWFVMTKLGKLFTIEMDMKPLECFCPVTWFRGFKGAVFVETIVSPSI</sequence>
<dbReference type="NCBIfam" id="TIGR01640">
    <property type="entry name" value="F_box_assoc_1"/>
    <property type="match status" value="1"/>
</dbReference>
<dbReference type="InterPro" id="IPR050796">
    <property type="entry name" value="SCF_F-box_component"/>
</dbReference>
<reference evidence="3" key="2">
    <citation type="submission" date="2017-02" db="EMBL/GenBank/DDBJ databases">
        <title>Sunflower complete genome.</title>
        <authorList>
            <person name="Langlade N."/>
            <person name="Munos S."/>
        </authorList>
    </citation>
    <scope>NUCLEOTIDE SEQUENCE [LARGE SCALE GENOMIC DNA]</scope>
    <source>
        <tissue evidence="3">Leaves</tissue>
    </source>
</reference>
<name>A0A251UI82_HELAN</name>
<evidence type="ECO:0000313" key="4">
    <source>
        <dbReference type="Proteomes" id="UP000215914"/>
    </source>
</evidence>
<dbReference type="PANTHER" id="PTHR31672">
    <property type="entry name" value="BNACNNG10540D PROTEIN"/>
    <property type="match status" value="1"/>
</dbReference>
<evidence type="ECO:0000313" key="3">
    <source>
        <dbReference type="EMBL" id="OTG23077.1"/>
    </source>
</evidence>
<accession>A0A251UI82</accession>
<dbReference type="Pfam" id="PF00646">
    <property type="entry name" value="F-box"/>
    <property type="match status" value="1"/>
</dbReference>
<keyword evidence="4" id="KW-1185">Reference proteome</keyword>
<dbReference type="Gramene" id="mRNA:HanXRQr2_Chr16g0744761">
    <property type="protein sequence ID" value="CDS:HanXRQr2_Chr16g0744761.1"/>
    <property type="gene ID" value="HanXRQr2_Chr16g0744761"/>
</dbReference>
<reference evidence="2 4" key="1">
    <citation type="journal article" date="2017" name="Nature">
        <title>The sunflower genome provides insights into oil metabolism, flowering and Asterid evolution.</title>
        <authorList>
            <person name="Badouin H."/>
            <person name="Gouzy J."/>
            <person name="Grassa C.J."/>
            <person name="Murat F."/>
            <person name="Staton S.E."/>
            <person name="Cottret L."/>
            <person name="Lelandais-Briere C."/>
            <person name="Owens G.L."/>
            <person name="Carrere S."/>
            <person name="Mayjonade B."/>
            <person name="Legrand L."/>
            <person name="Gill N."/>
            <person name="Kane N.C."/>
            <person name="Bowers J.E."/>
            <person name="Hubner S."/>
            <person name="Bellec A."/>
            <person name="Berard A."/>
            <person name="Berges H."/>
            <person name="Blanchet N."/>
            <person name="Boniface M.C."/>
            <person name="Brunel D."/>
            <person name="Catrice O."/>
            <person name="Chaidir N."/>
            <person name="Claudel C."/>
            <person name="Donnadieu C."/>
            <person name="Faraut T."/>
            <person name="Fievet G."/>
            <person name="Helmstetter N."/>
            <person name="King M."/>
            <person name="Knapp S.J."/>
            <person name="Lai Z."/>
            <person name="Le Paslier M.C."/>
            <person name="Lippi Y."/>
            <person name="Lorenzon L."/>
            <person name="Mandel J.R."/>
            <person name="Marage G."/>
            <person name="Marchand G."/>
            <person name="Marquand E."/>
            <person name="Bret-Mestries E."/>
            <person name="Morien E."/>
            <person name="Nambeesan S."/>
            <person name="Nguyen T."/>
            <person name="Pegot-Espagnet P."/>
            <person name="Pouilly N."/>
            <person name="Raftis F."/>
            <person name="Sallet E."/>
            <person name="Schiex T."/>
            <person name="Thomas J."/>
            <person name="Vandecasteele C."/>
            <person name="Vares D."/>
            <person name="Vear F."/>
            <person name="Vautrin S."/>
            <person name="Crespi M."/>
            <person name="Mangin B."/>
            <person name="Burke J.M."/>
            <person name="Salse J."/>
            <person name="Munos S."/>
            <person name="Vincourt P."/>
            <person name="Rieseberg L.H."/>
            <person name="Langlade N.B."/>
        </authorList>
    </citation>
    <scope>NUCLEOTIDE SEQUENCE [LARGE SCALE GENOMIC DNA]</scope>
    <source>
        <strain evidence="4">cv. SF193</strain>
        <tissue evidence="2">Leaves</tissue>
    </source>
</reference>
<dbReference type="EMBL" id="MNCJ02000331">
    <property type="protein sequence ID" value="KAF5759724.1"/>
    <property type="molecule type" value="Genomic_DNA"/>
</dbReference>
<dbReference type="InterPro" id="IPR017451">
    <property type="entry name" value="F-box-assoc_interact_dom"/>
</dbReference>
<evidence type="ECO:0000313" key="2">
    <source>
        <dbReference type="EMBL" id="KAF5759724.1"/>
    </source>
</evidence>
<dbReference type="FunCoup" id="A0A251UI82">
    <property type="interactions" value="60"/>
</dbReference>
<dbReference type="AlphaFoldDB" id="A0A251UI82"/>
<proteinExistence type="predicted"/>
<reference evidence="2" key="3">
    <citation type="submission" date="2020-06" db="EMBL/GenBank/DDBJ databases">
        <title>Helianthus annuus Genome sequencing and assembly Release 2.</title>
        <authorList>
            <person name="Gouzy J."/>
            <person name="Langlade N."/>
            <person name="Munos S."/>
        </authorList>
    </citation>
    <scope>NUCLEOTIDE SEQUENCE</scope>
    <source>
        <tissue evidence="2">Leaves</tissue>
    </source>
</reference>
<protein>
    <submittedName>
        <fullName evidence="2">F-box domain, galactose oxidase/kelch, beta-propeller, F-box associated interaction</fullName>
    </submittedName>
    <submittedName>
        <fullName evidence="3">Putative F-box domain-containing protein</fullName>
    </submittedName>
</protein>
<dbReference type="InterPro" id="IPR036047">
    <property type="entry name" value="F-box-like_dom_sf"/>
</dbReference>
<dbReference type="EMBL" id="CM007895">
    <property type="protein sequence ID" value="OTG23077.1"/>
    <property type="molecule type" value="Genomic_DNA"/>
</dbReference>
<dbReference type="PANTHER" id="PTHR31672:SF13">
    <property type="entry name" value="F-BOX PROTEIN CPR30-LIKE"/>
    <property type="match status" value="1"/>
</dbReference>
<dbReference type="Gene3D" id="1.20.1280.50">
    <property type="match status" value="1"/>
</dbReference>